<accession>A0A8H4SR14</accession>
<reference evidence="1" key="2">
    <citation type="submission" date="2020-05" db="EMBL/GenBank/DDBJ databases">
        <authorList>
            <person name="Kim H.-S."/>
            <person name="Proctor R.H."/>
            <person name="Brown D.W."/>
        </authorList>
    </citation>
    <scope>NUCLEOTIDE SEQUENCE</scope>
    <source>
        <strain evidence="1">NRRL 45417</strain>
    </source>
</reference>
<comment type="caution">
    <text evidence="1">The sequence shown here is derived from an EMBL/GenBank/DDBJ whole genome shotgun (WGS) entry which is preliminary data.</text>
</comment>
<proteinExistence type="predicted"/>
<evidence type="ECO:0000313" key="2">
    <source>
        <dbReference type="Proteomes" id="UP000604273"/>
    </source>
</evidence>
<gene>
    <name evidence="1" type="ORF">FGADI_12894</name>
</gene>
<dbReference type="Proteomes" id="UP000604273">
    <property type="component" value="Unassembled WGS sequence"/>
</dbReference>
<name>A0A8H4SR14_9HYPO</name>
<dbReference type="AlphaFoldDB" id="A0A8H4SR14"/>
<reference evidence="1" key="1">
    <citation type="journal article" date="2020" name="BMC Genomics">
        <title>Correction to: Identification and distribution of gene clusters required for synthesis of sphingolipid metabolism inhibitors in diverse species of the filamentous fungus Fusarium.</title>
        <authorList>
            <person name="Kim H.S."/>
            <person name="Lohmar J.M."/>
            <person name="Busman M."/>
            <person name="Brown D.W."/>
            <person name="Naumann T.A."/>
            <person name="Divon H.H."/>
            <person name="Lysoe E."/>
            <person name="Uhlig S."/>
            <person name="Proctor R.H."/>
        </authorList>
    </citation>
    <scope>NUCLEOTIDE SEQUENCE</scope>
    <source>
        <strain evidence="1">NRRL 45417</strain>
    </source>
</reference>
<sequence>MLTEEPSEGSNVDIVSPRQTPKEWLQKLTTVDYADPSAVINLRLALVINNVAEFDLVTDDEGSFSVSPFPGALTVEDTKPKKDTVFTSYVPSDHPGLLCLEFASQSGILAVFHHGETIKPSAAGLSLPSLVLPIGQLRHRYKTKSGASYSVDTDYVIVVDAVAAAHPVWVIFDRNAGNLLEERGYINPETVKVVFSGTEKNFDAAQVLPSIHDWTQSYGTLSLSQIRDAFQKTGITGEVRARNVTSGDIPAAWNKFSSFDENN</sequence>
<keyword evidence="2" id="KW-1185">Reference proteome</keyword>
<evidence type="ECO:0000313" key="1">
    <source>
        <dbReference type="EMBL" id="KAF4944181.1"/>
    </source>
</evidence>
<dbReference type="OrthoDB" id="5007363at2759"/>
<protein>
    <submittedName>
        <fullName evidence="1">Uncharacterized protein</fullName>
    </submittedName>
</protein>
<organism evidence="1 2">
    <name type="scientific">Fusarium gaditjirri</name>
    <dbReference type="NCBI Taxonomy" id="282569"/>
    <lineage>
        <taxon>Eukaryota</taxon>
        <taxon>Fungi</taxon>
        <taxon>Dikarya</taxon>
        <taxon>Ascomycota</taxon>
        <taxon>Pezizomycotina</taxon>
        <taxon>Sordariomycetes</taxon>
        <taxon>Hypocreomycetidae</taxon>
        <taxon>Hypocreales</taxon>
        <taxon>Nectriaceae</taxon>
        <taxon>Fusarium</taxon>
        <taxon>Fusarium nisikadoi species complex</taxon>
    </lineage>
</organism>
<dbReference type="EMBL" id="JABFAI010000456">
    <property type="protein sequence ID" value="KAF4944181.1"/>
    <property type="molecule type" value="Genomic_DNA"/>
</dbReference>